<evidence type="ECO:0000256" key="2">
    <source>
        <dbReference type="ARBA" id="ARBA00022692"/>
    </source>
</evidence>
<dbReference type="Gene3D" id="2.60.40.60">
    <property type="entry name" value="Cadherins"/>
    <property type="match status" value="1"/>
</dbReference>
<organism evidence="9 10">
    <name type="scientific">Panagrolaimus davidi</name>
    <dbReference type="NCBI Taxonomy" id="227884"/>
    <lineage>
        <taxon>Eukaryota</taxon>
        <taxon>Metazoa</taxon>
        <taxon>Ecdysozoa</taxon>
        <taxon>Nematoda</taxon>
        <taxon>Chromadorea</taxon>
        <taxon>Rhabditida</taxon>
        <taxon>Tylenchina</taxon>
        <taxon>Panagrolaimomorpha</taxon>
        <taxon>Panagrolaimoidea</taxon>
        <taxon>Panagrolaimidae</taxon>
        <taxon>Panagrolaimus</taxon>
    </lineage>
</organism>
<evidence type="ECO:0000256" key="6">
    <source>
        <dbReference type="ARBA" id="ARBA00023136"/>
    </source>
</evidence>
<evidence type="ECO:0000256" key="5">
    <source>
        <dbReference type="ARBA" id="ARBA00022989"/>
    </source>
</evidence>
<keyword evidence="6" id="KW-0472">Membrane</keyword>
<keyword evidence="9" id="KW-1185">Reference proteome</keyword>
<keyword evidence="4 7" id="KW-0106">Calcium</keyword>
<comment type="subcellular location">
    <subcellularLocation>
        <location evidence="1">Membrane</location>
    </subcellularLocation>
</comment>
<dbReference type="PANTHER" id="PTHR24026">
    <property type="entry name" value="FAT ATYPICAL CADHERIN-RELATED"/>
    <property type="match status" value="1"/>
</dbReference>
<dbReference type="GO" id="GO:0005509">
    <property type="term" value="F:calcium ion binding"/>
    <property type="evidence" value="ECO:0007669"/>
    <property type="project" value="UniProtKB-UniRule"/>
</dbReference>
<keyword evidence="3" id="KW-0677">Repeat</keyword>
<evidence type="ECO:0000256" key="1">
    <source>
        <dbReference type="ARBA" id="ARBA00004370"/>
    </source>
</evidence>
<dbReference type="PANTHER" id="PTHR24026:SF126">
    <property type="entry name" value="PROTOCADHERIN FAT 4"/>
    <property type="match status" value="1"/>
</dbReference>
<evidence type="ECO:0000313" key="9">
    <source>
        <dbReference type="Proteomes" id="UP000887578"/>
    </source>
</evidence>
<dbReference type="PRINTS" id="PR00205">
    <property type="entry name" value="CADHERIN"/>
</dbReference>
<dbReference type="Proteomes" id="UP000887578">
    <property type="component" value="Unplaced"/>
</dbReference>
<name>A0A914RAV2_9BILA</name>
<sequence>MHKIKVFAQDKIWRVSASMTIFVEDVNDNAPEFLSTSYNFSILTPHTKNGYFVGKVEANDLDEGINKKFTYYTYSSHLYIDPESGEIFLTRNLSFLPADFITAEIFANDYGVPSNVGNTKVNIYLLDNYFESPVFEQDEYVFAIETPIEGNVSFGSVKTKTPNDRILYELTEQNGIISIDSVTGKLSGNFSSMQTDDFIELTIMSHDYKSNTPGITTIIIKAIEKEELEFKLKK</sequence>
<reference evidence="10" key="1">
    <citation type="submission" date="2022-11" db="UniProtKB">
        <authorList>
            <consortium name="WormBaseParasite"/>
        </authorList>
    </citation>
    <scope>IDENTIFICATION</scope>
</reference>
<dbReference type="GO" id="GO:0007156">
    <property type="term" value="P:homophilic cell adhesion via plasma membrane adhesion molecules"/>
    <property type="evidence" value="ECO:0007669"/>
    <property type="project" value="InterPro"/>
</dbReference>
<dbReference type="InterPro" id="IPR020894">
    <property type="entry name" value="Cadherin_CS"/>
</dbReference>
<dbReference type="PROSITE" id="PS00232">
    <property type="entry name" value="CADHERIN_1"/>
    <property type="match status" value="1"/>
</dbReference>
<evidence type="ECO:0000256" key="3">
    <source>
        <dbReference type="ARBA" id="ARBA00022737"/>
    </source>
</evidence>
<dbReference type="SUPFAM" id="SSF49313">
    <property type="entry name" value="Cadherin-like"/>
    <property type="match status" value="1"/>
</dbReference>
<dbReference type="GO" id="GO:0005886">
    <property type="term" value="C:plasma membrane"/>
    <property type="evidence" value="ECO:0007669"/>
    <property type="project" value="UniProtKB-SubCell"/>
</dbReference>
<proteinExistence type="predicted"/>
<dbReference type="PROSITE" id="PS50268">
    <property type="entry name" value="CADHERIN_2"/>
    <property type="match status" value="2"/>
</dbReference>
<dbReference type="InterPro" id="IPR002126">
    <property type="entry name" value="Cadherin-like_dom"/>
</dbReference>
<dbReference type="CDD" id="cd11304">
    <property type="entry name" value="Cadherin_repeat"/>
    <property type="match status" value="1"/>
</dbReference>
<dbReference type="SMART" id="SM00112">
    <property type="entry name" value="CA"/>
    <property type="match status" value="1"/>
</dbReference>
<feature type="domain" description="Cadherin" evidence="8">
    <location>
        <begin position="2"/>
        <end position="33"/>
    </location>
</feature>
<keyword evidence="5" id="KW-1133">Transmembrane helix</keyword>
<evidence type="ECO:0000259" key="8">
    <source>
        <dbReference type="PROSITE" id="PS50268"/>
    </source>
</evidence>
<accession>A0A914RAV2</accession>
<dbReference type="AlphaFoldDB" id="A0A914RAV2"/>
<evidence type="ECO:0000256" key="4">
    <source>
        <dbReference type="ARBA" id="ARBA00022837"/>
    </source>
</evidence>
<dbReference type="InterPro" id="IPR015919">
    <property type="entry name" value="Cadherin-like_sf"/>
</dbReference>
<keyword evidence="2" id="KW-0812">Transmembrane</keyword>
<feature type="domain" description="Cadherin" evidence="8">
    <location>
        <begin position="43"/>
        <end position="135"/>
    </location>
</feature>
<evidence type="ECO:0000313" key="10">
    <source>
        <dbReference type="WBParaSite" id="PDA_v2.g8757.t1"/>
    </source>
</evidence>
<dbReference type="WBParaSite" id="PDA_v2.g8757.t1">
    <property type="protein sequence ID" value="PDA_v2.g8757.t1"/>
    <property type="gene ID" value="PDA_v2.g8757"/>
</dbReference>
<protein>
    <submittedName>
        <fullName evidence="10">Cadherin domain-containing protein</fullName>
    </submittedName>
</protein>
<evidence type="ECO:0000256" key="7">
    <source>
        <dbReference type="PROSITE-ProRule" id="PRU00043"/>
    </source>
</evidence>